<dbReference type="InterPro" id="IPR018356">
    <property type="entry name" value="Tscrpt_reg_HTH_DeoR_CS"/>
</dbReference>
<dbReference type="PANTHER" id="PTHR30363:SF4">
    <property type="entry name" value="GLYCEROL-3-PHOSPHATE REGULON REPRESSOR"/>
    <property type="match status" value="1"/>
</dbReference>
<keyword evidence="2" id="KW-0678">Repressor</keyword>
<evidence type="ECO:0000256" key="6">
    <source>
        <dbReference type="ARBA" id="ARBA00024937"/>
    </source>
</evidence>
<dbReference type="Proteomes" id="UP000664277">
    <property type="component" value="Unassembled WGS sequence"/>
</dbReference>
<reference evidence="8" key="1">
    <citation type="submission" date="2021-02" db="EMBL/GenBank/DDBJ databases">
        <title>Genome-Resolved Metagenomics of a Microbial Community Performing Photosynthetic Biological Nutrient Removal.</title>
        <authorList>
            <person name="Mcdaniel E.A."/>
        </authorList>
    </citation>
    <scope>NUCLEOTIDE SEQUENCE</scope>
    <source>
        <strain evidence="8">UWPOB_OBS1</strain>
    </source>
</reference>
<evidence type="ECO:0000256" key="3">
    <source>
        <dbReference type="ARBA" id="ARBA00023015"/>
    </source>
</evidence>
<dbReference type="InterPro" id="IPR037171">
    <property type="entry name" value="NagB/RpiA_transferase-like"/>
</dbReference>
<sequence length="255" mass="27967">MLPQERQKQILTRLQSRGQVLVQDLVRELTVSEDTIRRDLKDLAQSGLLKKVHGGAVLLSSVPYSHRERLSLNREAKRKLANIAAELVQSNMLIFVDGATTTLELPAALEDLPLSKITFVTHSPVMAQRLSELGFAEIILLGGKLIKDLLITAGLDSIKQAEQFRPDLSIISAHGISVPAGATVESWEDALLKRAFVERSAETVVIAGQEKLGYEASHMVLPTEKISYLVTDASKSDCLGFQDKGVTVLHQVRPT</sequence>
<dbReference type="GO" id="GO:0003700">
    <property type="term" value="F:DNA-binding transcription factor activity"/>
    <property type="evidence" value="ECO:0007669"/>
    <property type="project" value="InterPro"/>
</dbReference>
<evidence type="ECO:0000256" key="2">
    <source>
        <dbReference type="ARBA" id="ARBA00022491"/>
    </source>
</evidence>
<dbReference type="InterPro" id="IPR001034">
    <property type="entry name" value="DeoR_HTH"/>
</dbReference>
<dbReference type="SMART" id="SM01134">
    <property type="entry name" value="DeoRC"/>
    <property type="match status" value="1"/>
</dbReference>
<evidence type="ECO:0000256" key="5">
    <source>
        <dbReference type="ARBA" id="ARBA00023163"/>
    </source>
</evidence>
<dbReference type="SUPFAM" id="SSF100950">
    <property type="entry name" value="NagB/RpiA/CoA transferase-like"/>
    <property type="match status" value="1"/>
</dbReference>
<evidence type="ECO:0000256" key="1">
    <source>
        <dbReference type="ARBA" id="ARBA00021390"/>
    </source>
</evidence>
<dbReference type="InterPro" id="IPR036388">
    <property type="entry name" value="WH-like_DNA-bd_sf"/>
</dbReference>
<accession>A0A8J7P862</accession>
<evidence type="ECO:0000313" key="8">
    <source>
        <dbReference type="EMBL" id="MBN8660256.1"/>
    </source>
</evidence>
<feature type="domain" description="HTH deoR-type" evidence="7">
    <location>
        <begin position="3"/>
        <end position="58"/>
    </location>
</feature>
<protein>
    <recommendedName>
        <fullName evidence="1">Lactose phosphotransferase system repressor</fullName>
    </recommendedName>
</protein>
<dbReference type="Gene3D" id="3.40.50.1360">
    <property type="match status" value="1"/>
</dbReference>
<comment type="function">
    <text evidence="6">Repressor of the lactose catabolism operon. Galactose-6-phosphate is the inducer.</text>
</comment>
<keyword evidence="4" id="KW-0238">DNA-binding</keyword>
<dbReference type="Pfam" id="PF00455">
    <property type="entry name" value="DeoRC"/>
    <property type="match status" value="1"/>
</dbReference>
<dbReference type="PROSITE" id="PS51000">
    <property type="entry name" value="HTH_DEOR_2"/>
    <property type="match status" value="1"/>
</dbReference>
<keyword evidence="5" id="KW-0804">Transcription</keyword>
<evidence type="ECO:0000313" key="9">
    <source>
        <dbReference type="Proteomes" id="UP000664277"/>
    </source>
</evidence>
<dbReference type="GO" id="GO:0003677">
    <property type="term" value="F:DNA binding"/>
    <property type="evidence" value="ECO:0007669"/>
    <property type="project" value="UniProtKB-KW"/>
</dbReference>
<dbReference type="PROSITE" id="PS00894">
    <property type="entry name" value="HTH_DEOR_1"/>
    <property type="match status" value="1"/>
</dbReference>
<dbReference type="Gene3D" id="1.10.10.10">
    <property type="entry name" value="Winged helix-like DNA-binding domain superfamily/Winged helix DNA-binding domain"/>
    <property type="match status" value="1"/>
</dbReference>
<dbReference type="Pfam" id="PF08220">
    <property type="entry name" value="HTH_DeoR"/>
    <property type="match status" value="1"/>
</dbReference>
<dbReference type="EMBL" id="JAFLCK010000009">
    <property type="protein sequence ID" value="MBN8660256.1"/>
    <property type="molecule type" value="Genomic_DNA"/>
</dbReference>
<comment type="caution">
    <text evidence="8">The sequence shown here is derived from an EMBL/GenBank/DDBJ whole genome shotgun (WGS) entry which is preliminary data.</text>
</comment>
<dbReference type="SUPFAM" id="SSF46785">
    <property type="entry name" value="Winged helix' DNA-binding domain"/>
    <property type="match status" value="1"/>
</dbReference>
<dbReference type="InterPro" id="IPR014036">
    <property type="entry name" value="DeoR-like_C"/>
</dbReference>
<name>A0A8J7P862_9BACT</name>
<keyword evidence="3" id="KW-0805">Transcription regulation</keyword>
<gene>
    <name evidence="8" type="ORF">J0M35_07825</name>
</gene>
<evidence type="ECO:0000256" key="4">
    <source>
        <dbReference type="ARBA" id="ARBA00023125"/>
    </source>
</evidence>
<dbReference type="InterPro" id="IPR036390">
    <property type="entry name" value="WH_DNA-bd_sf"/>
</dbReference>
<evidence type="ECO:0000259" key="7">
    <source>
        <dbReference type="PROSITE" id="PS51000"/>
    </source>
</evidence>
<dbReference type="SMART" id="SM00420">
    <property type="entry name" value="HTH_DEOR"/>
    <property type="match status" value="1"/>
</dbReference>
<proteinExistence type="predicted"/>
<dbReference type="InterPro" id="IPR050313">
    <property type="entry name" value="Carb_Metab_HTH_regulators"/>
</dbReference>
<dbReference type="PRINTS" id="PR00037">
    <property type="entry name" value="HTHLACR"/>
</dbReference>
<dbReference type="AlphaFoldDB" id="A0A8J7P862"/>
<organism evidence="8 9">
    <name type="scientific">Candidatus Obscuribacter phosphatis</name>
    <dbReference type="NCBI Taxonomy" id="1906157"/>
    <lineage>
        <taxon>Bacteria</taxon>
        <taxon>Bacillati</taxon>
        <taxon>Candidatus Melainabacteria</taxon>
        <taxon>Candidatus Obscuribacterales</taxon>
        <taxon>Candidatus Obscuribacteraceae</taxon>
        <taxon>Candidatus Obscuribacter</taxon>
    </lineage>
</organism>
<dbReference type="PANTHER" id="PTHR30363">
    <property type="entry name" value="HTH-TYPE TRANSCRIPTIONAL REGULATOR SRLR-RELATED"/>
    <property type="match status" value="1"/>
</dbReference>